<feature type="region of interest" description="Disordered" evidence="1">
    <location>
        <begin position="1"/>
        <end position="63"/>
    </location>
</feature>
<gene>
    <name evidence="2" type="ORF">HUK65_12215</name>
</gene>
<proteinExistence type="predicted"/>
<dbReference type="AlphaFoldDB" id="A0A7Z0I0Q5"/>
<reference evidence="2 3" key="1">
    <citation type="journal article" date="2000" name="Arch. Microbiol.">
        <title>Rhodobaca bogoriensis gen. nov. and sp. nov., an alkaliphilic purple nonsulfur bacterium from African Rift Valley soda lakes.</title>
        <authorList>
            <person name="Milford A.D."/>
            <person name="Achenbach L.A."/>
            <person name="Jung D.O."/>
            <person name="Madigan M.T."/>
        </authorList>
    </citation>
    <scope>NUCLEOTIDE SEQUENCE [LARGE SCALE GENOMIC DNA]</scope>
    <source>
        <strain evidence="2 3">2376</strain>
    </source>
</reference>
<dbReference type="Proteomes" id="UP000529417">
    <property type="component" value="Unassembled WGS sequence"/>
</dbReference>
<evidence type="ECO:0000256" key="1">
    <source>
        <dbReference type="SAM" id="MobiDB-lite"/>
    </source>
</evidence>
<evidence type="ECO:0000313" key="3">
    <source>
        <dbReference type="Proteomes" id="UP000529417"/>
    </source>
</evidence>
<sequence>MTQHILDRKRDASAPRAPQYLERDRAQGGPHVSTRSLLERGRTEPARLDVFSRLDRQQARDTH</sequence>
<feature type="compositionally biased region" description="Basic and acidic residues" evidence="1">
    <location>
        <begin position="1"/>
        <end position="13"/>
    </location>
</feature>
<protein>
    <submittedName>
        <fullName evidence="2">Uncharacterized protein</fullName>
    </submittedName>
</protein>
<dbReference type="EMBL" id="JACBXS010000024">
    <property type="protein sequence ID" value="NYS25758.1"/>
    <property type="molecule type" value="Genomic_DNA"/>
</dbReference>
<dbReference type="RefSeq" id="WP_179906556.1">
    <property type="nucleotide sequence ID" value="NZ_JACBXS010000024.1"/>
</dbReference>
<organism evidence="2 3">
    <name type="scientific">Rhabdonatronobacter sediminivivens</name>
    <dbReference type="NCBI Taxonomy" id="2743469"/>
    <lineage>
        <taxon>Bacteria</taxon>
        <taxon>Pseudomonadati</taxon>
        <taxon>Pseudomonadota</taxon>
        <taxon>Alphaproteobacteria</taxon>
        <taxon>Rhodobacterales</taxon>
        <taxon>Paracoccaceae</taxon>
        <taxon>Rhabdonatronobacter</taxon>
    </lineage>
</organism>
<feature type="compositionally biased region" description="Basic and acidic residues" evidence="1">
    <location>
        <begin position="37"/>
        <end position="63"/>
    </location>
</feature>
<name>A0A7Z0I0Q5_9RHOB</name>
<keyword evidence="3" id="KW-1185">Reference proteome</keyword>
<comment type="caution">
    <text evidence="2">The sequence shown here is derived from an EMBL/GenBank/DDBJ whole genome shotgun (WGS) entry which is preliminary data.</text>
</comment>
<evidence type="ECO:0000313" key="2">
    <source>
        <dbReference type="EMBL" id="NYS25758.1"/>
    </source>
</evidence>
<accession>A0A7Z0I0Q5</accession>